<name>C7N503_SLAHD</name>
<proteinExistence type="predicted"/>
<protein>
    <submittedName>
        <fullName evidence="1">Uncharacterized protein</fullName>
    </submittedName>
</protein>
<keyword evidence="2" id="KW-1185">Reference proteome</keyword>
<dbReference type="EMBL" id="CP001684">
    <property type="protein sequence ID" value="ACV21988.1"/>
    <property type="molecule type" value="Genomic_DNA"/>
</dbReference>
<dbReference type="RefSeq" id="WP_012798092.1">
    <property type="nucleotide sequence ID" value="NC_013165.1"/>
</dbReference>
<accession>C7N503</accession>
<reference evidence="1 2" key="1">
    <citation type="journal article" date="2009" name="Stand. Genomic Sci.">
        <title>Complete genome sequence of Slackia heliotrinireducens type strain (RHS 1).</title>
        <authorList>
            <person name="Pukall R."/>
            <person name="Lapidus A."/>
            <person name="Nolan M."/>
            <person name="Copeland A."/>
            <person name="Glavina Del Rio T."/>
            <person name="Lucas S."/>
            <person name="Chen F."/>
            <person name="Tice H."/>
            <person name="Cheng J.F."/>
            <person name="Chertkov O."/>
            <person name="Bruce D."/>
            <person name="Goodwin L."/>
            <person name="Kuske C."/>
            <person name="Brettin T."/>
            <person name="Detter J.C."/>
            <person name="Han C."/>
            <person name="Pitluck S."/>
            <person name="Pati A."/>
            <person name="Mavrommatis K."/>
            <person name="Ivanova N."/>
            <person name="Ovchinnikova G."/>
            <person name="Chen A."/>
            <person name="Palaniappan K."/>
            <person name="Schneider S."/>
            <person name="Rohde M."/>
            <person name="Chain P."/>
            <person name="D'haeseleer P."/>
            <person name="Goker M."/>
            <person name="Bristow J."/>
            <person name="Eisen J.A."/>
            <person name="Markowitz V."/>
            <person name="Kyrpides N.C."/>
            <person name="Klenk H.P."/>
            <person name="Hugenholtz P."/>
        </authorList>
    </citation>
    <scope>NUCLEOTIDE SEQUENCE [LARGE SCALE GENOMIC DNA]</scope>
    <source>
        <strain evidence="2">ATCC 29202 / DSM 20476 / NCTC 11029 / RHS 1</strain>
    </source>
</reference>
<dbReference type="AlphaFoldDB" id="C7N503"/>
<dbReference type="HOGENOM" id="CLU_2318593_0_0_11"/>
<gene>
    <name evidence="1" type="ordered locus">Shel_09480</name>
</gene>
<dbReference type="Proteomes" id="UP000002026">
    <property type="component" value="Chromosome"/>
</dbReference>
<dbReference type="KEGG" id="shi:Shel_09480"/>
<dbReference type="STRING" id="471855.Shel_09480"/>
<evidence type="ECO:0000313" key="1">
    <source>
        <dbReference type="EMBL" id="ACV21988.1"/>
    </source>
</evidence>
<evidence type="ECO:0000313" key="2">
    <source>
        <dbReference type="Proteomes" id="UP000002026"/>
    </source>
</evidence>
<sequence length="99" mass="11093">MRFSTTPTTQKTIHENLPKYEKKFNGENRNPVHVLACSTEGIRRRLVLCTAAIEALPSTTEHPDTALAVHDSLLECMDELEGMARLLEDLSVERDAARS</sequence>
<organism evidence="1 2">
    <name type="scientific">Slackia heliotrinireducens (strain ATCC 29202 / DSM 20476 / NCTC 11029 / RHS 1)</name>
    <name type="common">Peptococcus heliotrinreducens</name>
    <dbReference type="NCBI Taxonomy" id="471855"/>
    <lineage>
        <taxon>Bacteria</taxon>
        <taxon>Bacillati</taxon>
        <taxon>Actinomycetota</taxon>
        <taxon>Coriobacteriia</taxon>
        <taxon>Eggerthellales</taxon>
        <taxon>Eggerthellaceae</taxon>
        <taxon>Slackia</taxon>
    </lineage>
</organism>